<evidence type="ECO:0000313" key="2">
    <source>
        <dbReference type="EMBL" id="KRN10461.1"/>
    </source>
</evidence>
<gene>
    <name evidence="1" type="ORF">BN52_03100</name>
    <name evidence="2" type="ORF">FC38_GL001130</name>
</gene>
<dbReference type="Proteomes" id="UP000009326">
    <property type="component" value="Unassembled WGS sequence"/>
</dbReference>
<evidence type="ECO:0000313" key="4">
    <source>
        <dbReference type="Proteomes" id="UP000051521"/>
    </source>
</evidence>
<dbReference type="EMBL" id="AYZO01000030">
    <property type="protein sequence ID" value="KRN10461.1"/>
    <property type="molecule type" value="Genomic_DNA"/>
</dbReference>
<evidence type="ECO:0000313" key="1">
    <source>
        <dbReference type="EMBL" id="CCI87158.1"/>
    </source>
</evidence>
<sequence>MSLSQKNFYRLAQEKLDQNQVVEAIKLLEEGLSQGYDHKLAMLLCKLYLDTEEVDQAYSLIKEETDLFSDKKVYQLYLLILKHAHFYIEWLQIKALSGKLPDIAVEPVGEQEQLNIMNQFKQARNVTLGMYQDLFKLNLTNFVSFTQSLLLDPTLEFATRLTLLEDLVKLKLTPKTSVRVLDKIEVFIPAETELLRKSPIYREVVYGIGDRYRNRPNELPYILGLVNLFIGALYPKIPEYITNTASFTKNLLSYIETGNGYEDQEILTKINQFLPK</sequence>
<dbReference type="OrthoDB" id="2304952at2"/>
<dbReference type="RefSeq" id="WP_008473310.1">
    <property type="nucleotide sequence ID" value="NZ_AYZO01000030.1"/>
</dbReference>
<keyword evidence="4" id="KW-1185">Reference proteome</keyword>
<dbReference type="Proteomes" id="UP000051521">
    <property type="component" value="Unassembled WGS sequence"/>
</dbReference>
<accession>I7LG01</accession>
<name>I7LG01_9LACO</name>
<proteinExistence type="predicted"/>
<comment type="caution">
    <text evidence="1">The sequence shown here is derived from an EMBL/GenBank/DDBJ whole genome shotgun (WGS) entry which is preliminary data.</text>
</comment>
<evidence type="ECO:0000313" key="3">
    <source>
        <dbReference type="Proteomes" id="UP000009326"/>
    </source>
</evidence>
<dbReference type="EMBL" id="CAKC01000057">
    <property type="protein sequence ID" value="CCI87158.1"/>
    <property type="molecule type" value="Genomic_DNA"/>
</dbReference>
<dbReference type="STRING" id="1423751.FC38_GL001130"/>
<reference evidence="1 3" key="1">
    <citation type="submission" date="2012-06" db="EMBL/GenBank/DDBJ databases">
        <title>Draft genome sequence of Lactobacillus gigeriorum CRBIP 24.85T, isolated from chicken crop.</title>
        <authorList>
            <person name="Cousin S."/>
            <person name="Ma L."/>
            <person name="Creno S."/>
            <person name="Clermont D."/>
            <person name="Loux V."/>
            <person name="Bizet C."/>
            <person name="Bouchier C."/>
        </authorList>
    </citation>
    <scope>NUCLEOTIDE SEQUENCE [LARGE SCALE GENOMIC DNA]</scope>
    <source>
        <strain evidence="3">CRBIP 24.85T</strain>
        <strain evidence="1">Type strain: CRBIP 24.85</strain>
    </source>
</reference>
<evidence type="ECO:0008006" key="5">
    <source>
        <dbReference type="Google" id="ProtNLM"/>
    </source>
</evidence>
<reference evidence="2 4" key="2">
    <citation type="journal article" date="2015" name="Genome Announc.">
        <title>Expanding the biotechnology potential of lactobacilli through comparative genomics of 213 strains and associated genera.</title>
        <authorList>
            <person name="Sun Z."/>
            <person name="Harris H.M."/>
            <person name="McCann A."/>
            <person name="Guo C."/>
            <person name="Argimon S."/>
            <person name="Zhang W."/>
            <person name="Yang X."/>
            <person name="Jeffery I.B."/>
            <person name="Cooney J.C."/>
            <person name="Kagawa T.F."/>
            <person name="Liu W."/>
            <person name="Song Y."/>
            <person name="Salvetti E."/>
            <person name="Wrobel A."/>
            <person name="Rasinkangas P."/>
            <person name="Parkhill J."/>
            <person name="Rea M.C."/>
            <person name="O'Sullivan O."/>
            <person name="Ritari J."/>
            <person name="Douillard F.P."/>
            <person name="Paul Ross R."/>
            <person name="Yang R."/>
            <person name="Briner A.E."/>
            <person name="Felis G.E."/>
            <person name="de Vos W.M."/>
            <person name="Barrangou R."/>
            <person name="Klaenhammer T.R."/>
            <person name="Caufield P.W."/>
            <person name="Cui Y."/>
            <person name="Zhang H."/>
            <person name="O'Toole P.W."/>
        </authorList>
    </citation>
    <scope>NUCLEOTIDE SEQUENCE [LARGE SCALE GENOMIC DNA]</scope>
    <source>
        <strain evidence="2 4">DSM 23908</strain>
    </source>
</reference>
<dbReference type="PATRIC" id="fig|1423751.3.peg.1167"/>
<dbReference type="AlphaFoldDB" id="I7LG01"/>
<protein>
    <recommendedName>
        <fullName evidence="5">Tetratricopeptide repeat protein</fullName>
    </recommendedName>
</protein>
<organism evidence="1 3">
    <name type="scientific">Lactobacillus gigeriorum DSM 23908 = CRBIP 24.85</name>
    <dbReference type="NCBI Taxonomy" id="1423751"/>
    <lineage>
        <taxon>Bacteria</taxon>
        <taxon>Bacillati</taxon>
        <taxon>Bacillota</taxon>
        <taxon>Bacilli</taxon>
        <taxon>Lactobacillales</taxon>
        <taxon>Lactobacillaceae</taxon>
        <taxon>Lactobacillus</taxon>
    </lineage>
</organism>